<comment type="similarity">
    <text evidence="1 11">Belongs to the RNA polymerase alpha chain family.</text>
</comment>
<dbReference type="NCBIfam" id="NF003513">
    <property type="entry name" value="PRK05182.1-2"/>
    <property type="match status" value="1"/>
</dbReference>
<sequence length="370" mass="41387">MDVDREKADACNHGFYKEIGMARKALLKGFKRPKNISFEPSGSTPDYGTFVAYPFERGYGTTVGNSLRRVLLSSIPGYAVTALRVTMYDSEGNQRMLSSEFEPIPGVQEDTPDIVNKLKRLQVALPDSMDQKVLFLEFSGPQTVTGASFSAEGVEISNPDLPIMTLMEDARFDMEIQIDLGRGYVPAEASEEYLDGVGTIAVDAMFSPVKRVKFSIDNARVGQRNDYDKLILDVWTDGTISPVDAVGEAAKIAKDYFDVFINFNEDEVGRDDDEDEDMKFVRQILSTPVEELELSVRASNCLKNANINTLGDLTQRTEDEIAKTRNFGKKSLQEIKEKLDEWDLGLGMTDYSALKENPIFLKKKEEQNEA</sequence>
<evidence type="ECO:0000256" key="7">
    <source>
        <dbReference type="ARBA" id="ARBA00023163"/>
    </source>
</evidence>
<comment type="function">
    <text evidence="11">DNA-dependent RNA polymerase catalyzes the transcription of DNA into RNA using the four ribonucleoside triphosphates as substrates.</text>
</comment>
<dbReference type="SMART" id="SM00662">
    <property type="entry name" value="RPOLD"/>
    <property type="match status" value="1"/>
</dbReference>
<feature type="domain" description="DNA-directed RNA polymerase RpoA/D/Rpb3-type" evidence="12">
    <location>
        <begin position="47"/>
        <end position="263"/>
    </location>
</feature>
<evidence type="ECO:0000256" key="3">
    <source>
        <dbReference type="ARBA" id="ARBA00015972"/>
    </source>
</evidence>
<evidence type="ECO:0000259" key="12">
    <source>
        <dbReference type="SMART" id="SM00662"/>
    </source>
</evidence>
<dbReference type="GO" id="GO:0046983">
    <property type="term" value="F:protein dimerization activity"/>
    <property type="evidence" value="ECO:0007669"/>
    <property type="project" value="InterPro"/>
</dbReference>
<proteinExistence type="inferred from homology"/>
<evidence type="ECO:0000256" key="8">
    <source>
        <dbReference type="ARBA" id="ARBA00032524"/>
    </source>
</evidence>
<dbReference type="InterPro" id="IPR036643">
    <property type="entry name" value="RNApol_insert_sf"/>
</dbReference>
<dbReference type="Gene3D" id="3.30.1360.10">
    <property type="entry name" value="RNA polymerase, RBP11-like subunit"/>
    <property type="match status" value="1"/>
</dbReference>
<dbReference type="Pfam" id="PF01193">
    <property type="entry name" value="RNA_pol_L"/>
    <property type="match status" value="1"/>
</dbReference>
<protein>
    <recommendedName>
        <fullName evidence="3 11">DNA-directed RNA polymerase subunit alpha</fullName>
        <shortName evidence="11">RNAP subunit alpha</shortName>
        <ecNumber evidence="2 11">2.7.7.6</ecNumber>
    </recommendedName>
    <alternativeName>
        <fullName evidence="9 11">RNA polymerase subunit alpha</fullName>
    </alternativeName>
    <alternativeName>
        <fullName evidence="8 11">Transcriptase subunit alpha</fullName>
    </alternativeName>
</protein>
<evidence type="ECO:0000256" key="4">
    <source>
        <dbReference type="ARBA" id="ARBA00022478"/>
    </source>
</evidence>
<dbReference type="InterPro" id="IPR011260">
    <property type="entry name" value="RNAP_asu_C"/>
</dbReference>
<keyword evidence="6 11" id="KW-0548">Nucleotidyltransferase</keyword>
<evidence type="ECO:0000256" key="6">
    <source>
        <dbReference type="ARBA" id="ARBA00022695"/>
    </source>
</evidence>
<dbReference type="GO" id="GO:0003899">
    <property type="term" value="F:DNA-directed RNA polymerase activity"/>
    <property type="evidence" value="ECO:0007669"/>
    <property type="project" value="UniProtKB-UniRule"/>
</dbReference>
<dbReference type="Pfam" id="PF03118">
    <property type="entry name" value="RNA_pol_A_CTD"/>
    <property type="match status" value="1"/>
</dbReference>
<evidence type="ECO:0000256" key="2">
    <source>
        <dbReference type="ARBA" id="ARBA00012418"/>
    </source>
</evidence>
<evidence type="ECO:0000313" key="14">
    <source>
        <dbReference type="Proteomes" id="UP000186400"/>
    </source>
</evidence>
<evidence type="ECO:0000256" key="5">
    <source>
        <dbReference type="ARBA" id="ARBA00022679"/>
    </source>
</evidence>
<evidence type="ECO:0000256" key="9">
    <source>
        <dbReference type="ARBA" id="ARBA00033070"/>
    </source>
</evidence>
<evidence type="ECO:0000313" key="13">
    <source>
        <dbReference type="EMBL" id="SIP91908.1"/>
    </source>
</evidence>
<keyword evidence="4 11" id="KW-0240">DNA-directed RNA polymerase</keyword>
<keyword evidence="7 11" id="KW-0804">Transcription</keyword>
<reference evidence="13 14" key="1">
    <citation type="submission" date="2017-01" db="EMBL/GenBank/DDBJ databases">
        <authorList>
            <person name="Mah S.A."/>
            <person name="Swanson W.J."/>
            <person name="Moy G.W."/>
            <person name="Vacquier V.D."/>
        </authorList>
    </citation>
    <scope>NUCLEOTIDE SEQUENCE [LARGE SCALE GENOMIC DNA]</scope>
    <source>
        <strain evidence="13 14">ASpG1</strain>
    </source>
</reference>
<dbReference type="CDD" id="cd06928">
    <property type="entry name" value="RNAP_alpha_NTD"/>
    <property type="match status" value="1"/>
</dbReference>
<dbReference type="SUPFAM" id="SSF47789">
    <property type="entry name" value="C-terminal domain of RNA polymerase alpha subunit"/>
    <property type="match status" value="1"/>
</dbReference>
<dbReference type="InterPro" id="IPR011773">
    <property type="entry name" value="DNA-dir_RpoA"/>
</dbReference>
<dbReference type="NCBIfam" id="TIGR02027">
    <property type="entry name" value="rpoA"/>
    <property type="match status" value="1"/>
</dbReference>
<feature type="region of interest" description="Alpha N-terminal domain (alpha-NTD)" evidence="11">
    <location>
        <begin position="1"/>
        <end position="264"/>
    </location>
</feature>
<dbReference type="Gene3D" id="1.10.150.20">
    <property type="entry name" value="5' to 3' exonuclease, C-terminal subdomain"/>
    <property type="match status" value="1"/>
</dbReference>
<evidence type="ECO:0000256" key="11">
    <source>
        <dbReference type="HAMAP-Rule" id="MF_00059"/>
    </source>
</evidence>
<dbReference type="STRING" id="159291.SAMN05920897_101274"/>
<dbReference type="NCBIfam" id="NF003519">
    <property type="entry name" value="PRK05182.2-5"/>
    <property type="match status" value="1"/>
</dbReference>
<dbReference type="InterPro" id="IPR036603">
    <property type="entry name" value="RBP11-like"/>
</dbReference>
<dbReference type="GO" id="GO:0005737">
    <property type="term" value="C:cytoplasm"/>
    <property type="evidence" value="ECO:0007669"/>
    <property type="project" value="UniProtKB-ARBA"/>
</dbReference>
<keyword evidence="5 11" id="KW-0808">Transferase</keyword>
<dbReference type="SUPFAM" id="SSF55257">
    <property type="entry name" value="RBP11-like subunits of RNA polymerase"/>
    <property type="match status" value="1"/>
</dbReference>
<dbReference type="Gene3D" id="2.170.120.12">
    <property type="entry name" value="DNA-directed RNA polymerase, insert domain"/>
    <property type="match status" value="1"/>
</dbReference>
<dbReference type="GO" id="GO:0003677">
    <property type="term" value="F:DNA binding"/>
    <property type="evidence" value="ECO:0007669"/>
    <property type="project" value="UniProtKB-UniRule"/>
</dbReference>
<evidence type="ECO:0000256" key="10">
    <source>
        <dbReference type="ARBA" id="ARBA00048552"/>
    </source>
</evidence>
<keyword evidence="14" id="KW-1185">Reference proteome</keyword>
<accession>A0A1N6NIF7</accession>
<organism evidence="13 14">
    <name type="scientific">Alkalispirochaeta americana</name>
    <dbReference type="NCBI Taxonomy" id="159291"/>
    <lineage>
        <taxon>Bacteria</taxon>
        <taxon>Pseudomonadati</taxon>
        <taxon>Spirochaetota</taxon>
        <taxon>Spirochaetia</taxon>
        <taxon>Spirochaetales</taxon>
        <taxon>Spirochaetaceae</taxon>
        <taxon>Alkalispirochaeta</taxon>
    </lineage>
</organism>
<feature type="region of interest" description="Alpha C-terminal domain (alpha-CTD)" evidence="11">
    <location>
        <begin position="281"/>
        <end position="370"/>
    </location>
</feature>
<dbReference type="InterPro" id="IPR011262">
    <property type="entry name" value="DNA-dir_RNA_pol_insert"/>
</dbReference>
<name>A0A1N6NIF7_9SPIO</name>
<dbReference type="GO" id="GO:0006351">
    <property type="term" value="P:DNA-templated transcription"/>
    <property type="evidence" value="ECO:0007669"/>
    <property type="project" value="UniProtKB-UniRule"/>
</dbReference>
<comment type="domain">
    <text evidence="11">The N-terminal domain is essential for RNAP assembly and basal transcription, whereas the C-terminal domain is involved in interaction with transcriptional regulators and with upstream promoter elements.</text>
</comment>
<dbReference type="Pfam" id="PF01000">
    <property type="entry name" value="RNA_pol_A_bac"/>
    <property type="match status" value="1"/>
</dbReference>
<comment type="subunit">
    <text evidence="11">Homodimer. The RNAP catalytic core consists of 2 alpha, 1 beta, 1 beta' and 1 omega subunit. When a sigma factor is associated with the core the holoenzyme is formed, which can initiate transcription.</text>
</comment>
<dbReference type="SUPFAM" id="SSF56553">
    <property type="entry name" value="Insert subdomain of RNA polymerase alpha subunit"/>
    <property type="match status" value="1"/>
</dbReference>
<dbReference type="EC" id="2.7.7.6" evidence="2 11"/>
<dbReference type="HAMAP" id="MF_00059">
    <property type="entry name" value="RNApol_bact_RpoA"/>
    <property type="match status" value="1"/>
</dbReference>
<dbReference type="AlphaFoldDB" id="A0A1N6NIF7"/>
<dbReference type="Proteomes" id="UP000186400">
    <property type="component" value="Unassembled WGS sequence"/>
</dbReference>
<dbReference type="GO" id="GO:0000428">
    <property type="term" value="C:DNA-directed RNA polymerase complex"/>
    <property type="evidence" value="ECO:0007669"/>
    <property type="project" value="UniProtKB-KW"/>
</dbReference>
<dbReference type="EMBL" id="FTMS01000001">
    <property type="protein sequence ID" value="SIP91908.1"/>
    <property type="molecule type" value="Genomic_DNA"/>
</dbReference>
<evidence type="ECO:0000256" key="1">
    <source>
        <dbReference type="ARBA" id="ARBA00007123"/>
    </source>
</evidence>
<dbReference type="InterPro" id="IPR011263">
    <property type="entry name" value="DNA-dir_RNA_pol_RpoA/D/Rpb3"/>
</dbReference>
<comment type="catalytic activity">
    <reaction evidence="10 11">
        <text>RNA(n) + a ribonucleoside 5'-triphosphate = RNA(n+1) + diphosphate</text>
        <dbReference type="Rhea" id="RHEA:21248"/>
        <dbReference type="Rhea" id="RHEA-COMP:14527"/>
        <dbReference type="Rhea" id="RHEA-COMP:17342"/>
        <dbReference type="ChEBI" id="CHEBI:33019"/>
        <dbReference type="ChEBI" id="CHEBI:61557"/>
        <dbReference type="ChEBI" id="CHEBI:140395"/>
        <dbReference type="EC" id="2.7.7.6"/>
    </reaction>
</comment>
<gene>
    <name evidence="11" type="primary">rpoA</name>
    <name evidence="13" type="ORF">SAMN05920897_101274</name>
</gene>